<dbReference type="InterPro" id="IPR020846">
    <property type="entry name" value="MFS_dom"/>
</dbReference>
<feature type="transmembrane region" description="Helical" evidence="8">
    <location>
        <begin position="322"/>
        <end position="340"/>
    </location>
</feature>
<dbReference type="InterPro" id="IPR010290">
    <property type="entry name" value="TM_effector"/>
</dbReference>
<feature type="transmembrane region" description="Helical" evidence="8">
    <location>
        <begin position="346"/>
        <end position="365"/>
    </location>
</feature>
<dbReference type="Proteomes" id="UP000634919">
    <property type="component" value="Unassembled WGS sequence"/>
</dbReference>
<dbReference type="PROSITE" id="PS50850">
    <property type="entry name" value="MFS"/>
    <property type="match status" value="1"/>
</dbReference>
<comment type="caution">
    <text evidence="10">The sequence shown here is derived from an EMBL/GenBank/DDBJ whole genome shotgun (WGS) entry which is preliminary data.</text>
</comment>
<feature type="transmembrane region" description="Helical" evidence="8">
    <location>
        <begin position="409"/>
        <end position="427"/>
    </location>
</feature>
<dbReference type="PANTHER" id="PTHR23513:SF11">
    <property type="entry name" value="STAPHYLOFERRIN A TRANSPORTER"/>
    <property type="match status" value="1"/>
</dbReference>
<dbReference type="EMBL" id="JACSQK010000002">
    <property type="protein sequence ID" value="MBD7959457.1"/>
    <property type="molecule type" value="Genomic_DNA"/>
</dbReference>
<protein>
    <submittedName>
        <fullName evidence="10">MFS transporter</fullName>
    </submittedName>
</protein>
<evidence type="ECO:0000259" key="9">
    <source>
        <dbReference type="PROSITE" id="PS50850"/>
    </source>
</evidence>
<organism evidence="10 11">
    <name type="scientific">Comamonas avium</name>
    <dbReference type="NCBI Taxonomy" id="2762231"/>
    <lineage>
        <taxon>Bacteria</taxon>
        <taxon>Pseudomonadati</taxon>
        <taxon>Pseudomonadota</taxon>
        <taxon>Betaproteobacteria</taxon>
        <taxon>Burkholderiales</taxon>
        <taxon>Comamonadaceae</taxon>
        <taxon>Comamonas</taxon>
    </lineage>
</organism>
<keyword evidence="2" id="KW-0813">Transport</keyword>
<evidence type="ECO:0000256" key="4">
    <source>
        <dbReference type="ARBA" id="ARBA00022692"/>
    </source>
</evidence>
<dbReference type="CDD" id="cd06173">
    <property type="entry name" value="MFS_MefA_like"/>
    <property type="match status" value="1"/>
</dbReference>
<feature type="transmembrane region" description="Helical" evidence="8">
    <location>
        <begin position="201"/>
        <end position="219"/>
    </location>
</feature>
<gene>
    <name evidence="10" type="ORF">H9646_03105</name>
</gene>
<name>A0ABR8S7K0_9BURK</name>
<evidence type="ECO:0000256" key="1">
    <source>
        <dbReference type="ARBA" id="ARBA00004651"/>
    </source>
</evidence>
<feature type="transmembrane region" description="Helical" evidence="8">
    <location>
        <begin position="256"/>
        <end position="278"/>
    </location>
</feature>
<keyword evidence="4 8" id="KW-0812">Transmembrane</keyword>
<evidence type="ECO:0000256" key="5">
    <source>
        <dbReference type="ARBA" id="ARBA00022989"/>
    </source>
</evidence>
<dbReference type="RefSeq" id="WP_191721882.1">
    <property type="nucleotide sequence ID" value="NZ_JACSQK010000002.1"/>
</dbReference>
<feature type="transmembrane region" description="Helical" evidence="8">
    <location>
        <begin position="46"/>
        <end position="69"/>
    </location>
</feature>
<keyword evidence="11" id="KW-1185">Reference proteome</keyword>
<dbReference type="SUPFAM" id="SSF103473">
    <property type="entry name" value="MFS general substrate transporter"/>
    <property type="match status" value="1"/>
</dbReference>
<evidence type="ECO:0000256" key="8">
    <source>
        <dbReference type="SAM" id="Phobius"/>
    </source>
</evidence>
<keyword evidence="6 8" id="KW-0472">Membrane</keyword>
<evidence type="ECO:0000256" key="7">
    <source>
        <dbReference type="SAM" id="MobiDB-lite"/>
    </source>
</evidence>
<dbReference type="Gene3D" id="1.20.1250.20">
    <property type="entry name" value="MFS general substrate transporter like domains"/>
    <property type="match status" value="1"/>
</dbReference>
<evidence type="ECO:0000256" key="3">
    <source>
        <dbReference type="ARBA" id="ARBA00022475"/>
    </source>
</evidence>
<keyword evidence="5 8" id="KW-1133">Transmembrane helix</keyword>
<feature type="transmembrane region" description="Helical" evidence="8">
    <location>
        <begin position="75"/>
        <end position="97"/>
    </location>
</feature>
<feature type="domain" description="Major facilitator superfamily (MFS) profile" evidence="9">
    <location>
        <begin position="43"/>
        <end position="435"/>
    </location>
</feature>
<dbReference type="Pfam" id="PF05977">
    <property type="entry name" value="MFS_3"/>
    <property type="match status" value="1"/>
</dbReference>
<dbReference type="PANTHER" id="PTHR23513">
    <property type="entry name" value="INTEGRAL MEMBRANE EFFLUX PROTEIN-RELATED"/>
    <property type="match status" value="1"/>
</dbReference>
<reference evidence="10 11" key="1">
    <citation type="submission" date="2020-08" db="EMBL/GenBank/DDBJ databases">
        <title>A Genomic Blueprint of the Chicken Gut Microbiome.</title>
        <authorList>
            <person name="Gilroy R."/>
            <person name="Ravi A."/>
            <person name="Getino M."/>
            <person name="Pursley I."/>
            <person name="Horton D.L."/>
            <person name="Alikhan N.-F."/>
            <person name="Baker D."/>
            <person name="Gharbi K."/>
            <person name="Hall N."/>
            <person name="Watson M."/>
            <person name="Adriaenssens E.M."/>
            <person name="Foster-Nyarko E."/>
            <person name="Jarju S."/>
            <person name="Secka A."/>
            <person name="Antonio M."/>
            <person name="Oren A."/>
            <person name="Chaudhuri R."/>
            <person name="La Ragione R.M."/>
            <person name="Hildebrand F."/>
            <person name="Pallen M.J."/>
        </authorList>
    </citation>
    <scope>NUCLEOTIDE SEQUENCE [LARGE SCALE GENOMIC DNA]</scope>
    <source>
        <strain evidence="10 11">Sa2CVA6</strain>
    </source>
</reference>
<accession>A0ABR8S7K0</accession>
<feature type="transmembrane region" description="Helical" evidence="8">
    <location>
        <begin position="284"/>
        <end position="310"/>
    </location>
</feature>
<evidence type="ECO:0000256" key="6">
    <source>
        <dbReference type="ARBA" id="ARBA00023136"/>
    </source>
</evidence>
<feature type="transmembrane region" description="Helical" evidence="8">
    <location>
        <begin position="109"/>
        <end position="130"/>
    </location>
</feature>
<evidence type="ECO:0000256" key="2">
    <source>
        <dbReference type="ARBA" id="ARBA00022448"/>
    </source>
</evidence>
<keyword evidence="3" id="KW-1003">Cell membrane</keyword>
<proteinExistence type="predicted"/>
<comment type="subcellular location">
    <subcellularLocation>
        <location evidence="1">Cell membrane</location>
        <topology evidence="1">Multi-pass membrane protein</topology>
    </subcellularLocation>
</comment>
<sequence length="555" mass="60219">MPDHQAPLPPTPSPGRILEEPGATPAPQASRPDSTWAPLRTPTFRLLWSVTLVANICVWMNDVAAAWMMTSLTTSPVLVALVQTASTLPVFLLGLPSGALADILDRRRYFIFTQFWVAIVAVLLCAAVALDAMSAPLLLALTFANGIGMAMRWPVFSALIPEVISKPLLPSAMALNAVAMNASRIVGPLVAGAIIASAGTLWVFVLNALLSIVAGFILLRWQREQAAINPLGRERLPSAMRVGLQFVKESPRMRAVIARTVSFFFMSTAIMALLPLTAKRFDGIGFISGAGVFTVLLASMGAGAIIGAMFLPRIRQALPSEALVLTGTCLQAASTIGVALAPNLALAIVCMMIAGLSLLSTANTLGVKAQMALPNWVRARGMSAYQMSIMGGMALGSALWGKIASLTSVPASLITAAITGVVCMLVVQRVFLDRQALEDLSPSKAWEPPKHSQPEEGRVVVHIEFIINPAKAKRFRTLMQESRRSRMRQGALAWRMLHSMERPERYVEEIVDESWIEHLRRFDRVTAADVALRERKLAFHVLDTPPRVTRYFETD</sequence>
<evidence type="ECO:0000313" key="10">
    <source>
        <dbReference type="EMBL" id="MBD7959457.1"/>
    </source>
</evidence>
<evidence type="ECO:0000313" key="11">
    <source>
        <dbReference type="Proteomes" id="UP000634919"/>
    </source>
</evidence>
<dbReference type="InterPro" id="IPR036259">
    <property type="entry name" value="MFS_trans_sf"/>
</dbReference>
<feature type="region of interest" description="Disordered" evidence="7">
    <location>
        <begin position="1"/>
        <end position="35"/>
    </location>
</feature>
<feature type="transmembrane region" description="Helical" evidence="8">
    <location>
        <begin position="385"/>
        <end position="403"/>
    </location>
</feature>